<organism evidence="2 3">
    <name type="scientific">Paenibacillus glycanilyticus</name>
    <dbReference type="NCBI Taxonomy" id="126569"/>
    <lineage>
        <taxon>Bacteria</taxon>
        <taxon>Bacillati</taxon>
        <taxon>Bacillota</taxon>
        <taxon>Bacilli</taxon>
        <taxon>Bacillales</taxon>
        <taxon>Paenibacillaceae</taxon>
        <taxon>Paenibacillus</taxon>
    </lineage>
</organism>
<dbReference type="InterPro" id="IPR037523">
    <property type="entry name" value="VOC_core"/>
</dbReference>
<reference evidence="2 3" key="1">
    <citation type="submission" date="2023-05" db="EMBL/GenBank/DDBJ databases">
        <title>Draft genome of Paenibacillus sp. CCS26.</title>
        <authorList>
            <person name="Akita H."/>
            <person name="Shinto Y."/>
            <person name="Kimura Z."/>
        </authorList>
    </citation>
    <scope>NUCLEOTIDE SEQUENCE [LARGE SCALE GENOMIC DNA]</scope>
    <source>
        <strain evidence="2 3">CCS26</strain>
    </source>
</reference>
<dbReference type="EMBL" id="BTCL01000026">
    <property type="protein sequence ID" value="GMK48141.1"/>
    <property type="molecule type" value="Genomic_DNA"/>
</dbReference>
<evidence type="ECO:0000313" key="3">
    <source>
        <dbReference type="Proteomes" id="UP001285921"/>
    </source>
</evidence>
<dbReference type="Pfam" id="PF00903">
    <property type="entry name" value="Glyoxalase"/>
    <property type="match status" value="1"/>
</dbReference>
<dbReference type="InterPro" id="IPR029068">
    <property type="entry name" value="Glyas_Bleomycin-R_OHBP_Dase"/>
</dbReference>
<gene>
    <name evidence="2" type="ORF">PghCCS26_52710</name>
</gene>
<evidence type="ECO:0000259" key="1">
    <source>
        <dbReference type="PROSITE" id="PS51819"/>
    </source>
</evidence>
<sequence length="152" mass="17329">MSEQVLEDEKGKSGVKLGKAIQVRLVSDLAKSQAYYRDCLGFSIDDWGHAERDEVCFILQQAVSGEDVKPNAVSAKRHSYPTEWDGPDYAWDTYIHIGWDEFDEYVEEVRDRGGIIGIEPFTGEHGGWEFKNAHIHDLDHYNIVLGAMRRKA</sequence>
<proteinExistence type="predicted"/>
<evidence type="ECO:0000313" key="2">
    <source>
        <dbReference type="EMBL" id="GMK48141.1"/>
    </source>
</evidence>
<dbReference type="Proteomes" id="UP001285921">
    <property type="component" value="Unassembled WGS sequence"/>
</dbReference>
<keyword evidence="3" id="KW-1185">Reference proteome</keyword>
<dbReference type="SUPFAM" id="SSF54593">
    <property type="entry name" value="Glyoxalase/Bleomycin resistance protein/Dihydroxybiphenyl dioxygenase"/>
    <property type="match status" value="1"/>
</dbReference>
<name>A0ABQ6NSP6_9BACL</name>
<dbReference type="PROSITE" id="PS51819">
    <property type="entry name" value="VOC"/>
    <property type="match status" value="1"/>
</dbReference>
<accession>A0ABQ6NSP6</accession>
<comment type="caution">
    <text evidence="2">The sequence shown here is derived from an EMBL/GenBank/DDBJ whole genome shotgun (WGS) entry which is preliminary data.</text>
</comment>
<dbReference type="RefSeq" id="WP_317981881.1">
    <property type="nucleotide sequence ID" value="NZ_BTCL01000026.1"/>
</dbReference>
<feature type="domain" description="VOC" evidence="1">
    <location>
        <begin position="18"/>
        <end position="148"/>
    </location>
</feature>
<dbReference type="InterPro" id="IPR004360">
    <property type="entry name" value="Glyas_Fos-R_dOase_dom"/>
</dbReference>
<dbReference type="Gene3D" id="3.10.180.10">
    <property type="entry name" value="2,3-Dihydroxybiphenyl 1,2-Dioxygenase, domain 1"/>
    <property type="match status" value="1"/>
</dbReference>
<protein>
    <recommendedName>
        <fullName evidence="1">VOC domain-containing protein</fullName>
    </recommendedName>
</protein>